<dbReference type="EMBL" id="CP118848">
    <property type="protein sequence ID" value="WHI60574.1"/>
    <property type="molecule type" value="Genomic_DNA"/>
</dbReference>
<proteinExistence type="predicted"/>
<dbReference type="Pfam" id="PF00480">
    <property type="entry name" value="ROK"/>
    <property type="match status" value="1"/>
</dbReference>
<dbReference type="AlphaFoldDB" id="A0AAX3W5X0"/>
<organism evidence="2 4">
    <name type="scientific">Mammaliicoccus lentus</name>
    <name type="common">Staphylococcus lentus</name>
    <dbReference type="NCBI Taxonomy" id="42858"/>
    <lineage>
        <taxon>Bacteria</taxon>
        <taxon>Bacillati</taxon>
        <taxon>Bacillota</taxon>
        <taxon>Bacilli</taxon>
        <taxon>Bacillales</taxon>
        <taxon>Staphylococcaceae</taxon>
        <taxon>Mammaliicoccus</taxon>
    </lineage>
</organism>
<evidence type="ECO:0000313" key="4">
    <source>
        <dbReference type="Proteomes" id="UP001223261"/>
    </source>
</evidence>
<dbReference type="RefSeq" id="WP_216683775.1">
    <property type="nucleotide sequence ID" value="NZ_CP118848.1"/>
</dbReference>
<reference evidence="1 3" key="1">
    <citation type="submission" date="2021-06" db="EMBL/GenBank/DDBJ databases">
        <title>Staphylococcus lentus K169 genome sequencing.</title>
        <authorList>
            <person name="Sundareshan S."/>
            <person name="Akhila D.S."/>
            <person name="Prachi D."/>
            <person name="Sivakumar R."/>
            <person name="Rajendhran J."/>
            <person name="Isloor S."/>
            <person name="Hegde N.R."/>
        </authorList>
    </citation>
    <scope>NUCLEOTIDE SEQUENCE [LARGE SCALE GENOMIC DNA]</scope>
    <source>
        <strain evidence="1 3">K169</strain>
    </source>
</reference>
<accession>A0AAX3W5X0</accession>
<evidence type="ECO:0000313" key="1">
    <source>
        <dbReference type="EMBL" id="MBU6114328.1"/>
    </source>
</evidence>
<dbReference type="PANTHER" id="PTHR18964">
    <property type="entry name" value="ROK (REPRESSOR, ORF, KINASE) FAMILY"/>
    <property type="match status" value="1"/>
</dbReference>
<dbReference type="EMBL" id="JAHLZN010000022">
    <property type="protein sequence ID" value="MBU6114328.1"/>
    <property type="molecule type" value="Genomic_DNA"/>
</dbReference>
<evidence type="ECO:0000313" key="3">
    <source>
        <dbReference type="Proteomes" id="UP000770161"/>
    </source>
</evidence>
<gene>
    <name evidence="1" type="ORF">KQ656_10170</name>
    <name evidence="2" type="ORF">PYH69_02790</name>
</gene>
<dbReference type="Proteomes" id="UP001223261">
    <property type="component" value="Chromosome"/>
</dbReference>
<dbReference type="Proteomes" id="UP000770161">
    <property type="component" value="Unassembled WGS sequence"/>
</dbReference>
<sequence>MKDKTTNYFLVLSLIKKHDAITRTYLAKLTGLSNTSIGKITNSLILDGWIIEKNGQDNSLGRKAKLLTVNPDGLYSLGVEIEKEYTQLAIISFDGRIIKSKKVINEFSPPDSIKHYLDWLSQIILCLMNEVQARIKEKIIAVGISVPGTVDATNGMVVDSSQLQWSNVKLKNVMEKKLNSEVYVENHVRSILIAEKLYGGLKHEKNAVCLYIGSGLGTSVMINGEVARGSNNSFGEIGHMIIDPNGPLCECGRLGCLQTYLSLESIKKQYGKNIQKFLEDYYNGCKGANMLMTKIQQYLNIVISNILCMYNPNVVLLCGPLFYDFEIFKEFLHENAGEYVWEPLKTNFKLKDVENGRISAMLGASSLVIDEFFKSK</sequence>
<reference evidence="2" key="2">
    <citation type="journal article" date="2023" name="Antibiotics">
        <title>Prevalence and Molecular Characterization of Methicillin-Resistant Staphylococci (MRS) and Mammaliicocci (MRM) in Dromedary Camels from Algeria: First Detection of SCCmec-mecC Hybrid in Methicillin-Resistant Mammaliicoccus lentus.</title>
        <authorList>
            <person name="Belhout C."/>
            <person name="Boyen F."/>
            <person name="Vereecke N."/>
            <person name="Theuns S."/>
            <person name="Taibi N."/>
            <person name="Stegger M."/>
            <person name="de la Fe-Rodriguez P.Y."/>
            <person name="Bouayad L."/>
            <person name="Elgroud R."/>
            <person name="Butaye P."/>
        </authorList>
    </citation>
    <scope>NUCLEOTIDE SEQUENCE</scope>
    <source>
        <strain evidence="2">7048</strain>
    </source>
</reference>
<protein>
    <submittedName>
        <fullName evidence="2">ROK family transcriptional regulator</fullName>
    </submittedName>
</protein>
<name>A0AAX3W5X0_MAMLE</name>
<dbReference type="PANTHER" id="PTHR18964:SF110">
    <property type="entry name" value="TRANSCRIPTIONAL REGULATOR, XYLR-RELATED"/>
    <property type="match status" value="1"/>
</dbReference>
<evidence type="ECO:0000313" key="2">
    <source>
        <dbReference type="EMBL" id="WHI60574.1"/>
    </source>
</evidence>
<dbReference type="InterPro" id="IPR000600">
    <property type="entry name" value="ROK"/>
</dbReference>
<keyword evidence="3" id="KW-1185">Reference proteome</keyword>